<dbReference type="GO" id="GO:0005886">
    <property type="term" value="C:plasma membrane"/>
    <property type="evidence" value="ECO:0007669"/>
    <property type="project" value="UniProtKB-SubCell"/>
</dbReference>
<gene>
    <name evidence="9" type="ORF">A45J_1802</name>
</gene>
<evidence type="ECO:0000256" key="7">
    <source>
        <dbReference type="ARBA" id="ARBA00023136"/>
    </source>
</evidence>
<reference evidence="9" key="1">
    <citation type="submission" date="2019-10" db="EMBL/GenBank/DDBJ databases">
        <title>Metagenomic sequencing of thiosulfate-disproportionating enrichment culture.</title>
        <authorList>
            <person name="Umezawa K."/>
            <person name="Kojima H."/>
            <person name="Fukui M."/>
        </authorList>
    </citation>
    <scope>NUCLEOTIDE SEQUENCE</scope>
    <source>
        <strain evidence="9">45J</strain>
    </source>
</reference>
<evidence type="ECO:0000256" key="3">
    <source>
        <dbReference type="ARBA" id="ARBA00022475"/>
    </source>
</evidence>
<keyword evidence="6 8" id="KW-1133">Transmembrane helix</keyword>
<dbReference type="PANTHER" id="PTHR30574:SF1">
    <property type="entry name" value="SULPHUR TRANSPORT DOMAIN-CONTAINING PROTEIN"/>
    <property type="match status" value="1"/>
</dbReference>
<evidence type="ECO:0000256" key="8">
    <source>
        <dbReference type="SAM" id="Phobius"/>
    </source>
</evidence>
<keyword evidence="3" id="KW-1003">Cell membrane</keyword>
<feature type="transmembrane region" description="Helical" evidence="8">
    <location>
        <begin position="16"/>
        <end position="34"/>
    </location>
</feature>
<feature type="transmembrane region" description="Helical" evidence="8">
    <location>
        <begin position="229"/>
        <end position="250"/>
    </location>
</feature>
<keyword evidence="5 8" id="KW-0812">Transmembrane</keyword>
<feature type="transmembrane region" description="Helical" evidence="8">
    <location>
        <begin position="270"/>
        <end position="288"/>
    </location>
</feature>
<dbReference type="PANTHER" id="PTHR30574">
    <property type="entry name" value="INNER MEMBRANE PROTEIN YEDE"/>
    <property type="match status" value="1"/>
</dbReference>
<dbReference type="Pfam" id="PF04143">
    <property type="entry name" value="Sulf_transp"/>
    <property type="match status" value="1"/>
</dbReference>
<comment type="caution">
    <text evidence="9">The sequence shown here is derived from an EMBL/GenBank/DDBJ whole genome shotgun (WGS) entry which is preliminary data.</text>
</comment>
<name>A0A5J4KXS1_9ZZZZ</name>
<dbReference type="AlphaFoldDB" id="A0A5J4KXS1"/>
<evidence type="ECO:0000313" key="9">
    <source>
        <dbReference type="EMBL" id="GER94044.1"/>
    </source>
</evidence>
<evidence type="ECO:0000256" key="4">
    <source>
        <dbReference type="ARBA" id="ARBA00022519"/>
    </source>
</evidence>
<keyword evidence="4" id="KW-0997">Cell inner membrane</keyword>
<keyword evidence="7 8" id="KW-0472">Membrane</keyword>
<sequence>MNSAFRDVIFVNDMTLLRAWLLALVIAIIGANLIEDIGLMGDDGLRRQAFAPIAAIIGGYVFGLGIVMAGGCGSGVLYKQGEGQFAATIATFGFGVGLISTMHGPLKPISQFLKSYKVSFGEGENAITSPALWDVFGGPSVKWIVIAVIAAIIIPVVLKGKPFAKGPKKGWSWSVGGALIGVVVILAWWASYYWGGQARGLSFSGPLSDFLMFILVGNSNAPFDPMFRILGIGVATWSALYVVGVPLGAYISSKGLGEFKLTAPRDPNELVRVFLGGLVMGFGGAVAGG</sequence>
<evidence type="ECO:0000256" key="1">
    <source>
        <dbReference type="ARBA" id="ARBA00004429"/>
    </source>
</evidence>
<feature type="transmembrane region" description="Helical" evidence="8">
    <location>
        <begin position="140"/>
        <end position="158"/>
    </location>
</feature>
<evidence type="ECO:0000256" key="2">
    <source>
        <dbReference type="ARBA" id="ARBA00022448"/>
    </source>
</evidence>
<comment type="subcellular location">
    <subcellularLocation>
        <location evidence="1">Cell inner membrane</location>
        <topology evidence="1">Multi-pass membrane protein</topology>
    </subcellularLocation>
</comment>
<evidence type="ECO:0000256" key="5">
    <source>
        <dbReference type="ARBA" id="ARBA00022692"/>
    </source>
</evidence>
<proteinExistence type="predicted"/>
<feature type="transmembrane region" description="Helical" evidence="8">
    <location>
        <begin position="170"/>
        <end position="194"/>
    </location>
</feature>
<dbReference type="EMBL" id="BLAB01000001">
    <property type="protein sequence ID" value="GER94044.1"/>
    <property type="molecule type" value="Genomic_DNA"/>
</dbReference>
<keyword evidence="2" id="KW-0813">Transport</keyword>
<dbReference type="InterPro" id="IPR007272">
    <property type="entry name" value="Sulf_transp_TsuA/YedE"/>
</dbReference>
<feature type="transmembrane region" description="Helical" evidence="8">
    <location>
        <begin position="85"/>
        <end position="106"/>
    </location>
</feature>
<evidence type="ECO:0000256" key="6">
    <source>
        <dbReference type="ARBA" id="ARBA00022989"/>
    </source>
</evidence>
<organism evidence="9">
    <name type="scientific">hot springs metagenome</name>
    <dbReference type="NCBI Taxonomy" id="433727"/>
    <lineage>
        <taxon>unclassified sequences</taxon>
        <taxon>metagenomes</taxon>
        <taxon>ecological metagenomes</taxon>
    </lineage>
</organism>
<feature type="transmembrane region" description="Helical" evidence="8">
    <location>
        <begin position="54"/>
        <end position="78"/>
    </location>
</feature>
<accession>A0A5J4KXS1</accession>
<protein>
    <submittedName>
        <fullName evidence="9">YeeE/YedE family protein</fullName>
    </submittedName>
</protein>